<dbReference type="InterPro" id="IPR002547">
    <property type="entry name" value="tRNA-bd_dom"/>
</dbReference>
<evidence type="ECO:0000256" key="12">
    <source>
        <dbReference type="SAM" id="MobiDB-lite"/>
    </source>
</evidence>
<dbReference type="InterPro" id="IPR000719">
    <property type="entry name" value="Prot_kinase_dom"/>
</dbReference>
<dbReference type="GO" id="GO:0004672">
    <property type="term" value="F:protein kinase activity"/>
    <property type="evidence" value="ECO:0007669"/>
    <property type="project" value="InterPro"/>
</dbReference>
<dbReference type="FunFam" id="2.40.50.140:FF:000047">
    <property type="entry name" value="tyrosine--tRNA ligase, cytoplasmic isoform X2"/>
    <property type="match status" value="1"/>
</dbReference>
<dbReference type="Pfam" id="PF01822">
    <property type="entry name" value="WSC"/>
    <property type="match status" value="1"/>
</dbReference>
<evidence type="ECO:0000256" key="4">
    <source>
        <dbReference type="ARBA" id="ARBA00022555"/>
    </source>
</evidence>
<dbReference type="InterPro" id="IPR036116">
    <property type="entry name" value="FN3_sf"/>
</dbReference>
<dbReference type="PRINTS" id="PR00109">
    <property type="entry name" value="TYRKINASE"/>
</dbReference>
<dbReference type="Gene3D" id="2.40.50.140">
    <property type="entry name" value="Nucleic acid-binding proteins"/>
    <property type="match status" value="1"/>
</dbReference>
<reference evidence="15" key="1">
    <citation type="submission" date="2020-11" db="EMBL/GenBank/DDBJ databases">
        <authorList>
            <person name="Tran Van P."/>
        </authorList>
    </citation>
    <scope>NUCLEOTIDE SEQUENCE</scope>
</reference>
<organism evidence="15">
    <name type="scientific">Cyprideis torosa</name>
    <dbReference type="NCBI Taxonomy" id="163714"/>
    <lineage>
        <taxon>Eukaryota</taxon>
        <taxon>Metazoa</taxon>
        <taxon>Ecdysozoa</taxon>
        <taxon>Arthropoda</taxon>
        <taxon>Crustacea</taxon>
        <taxon>Oligostraca</taxon>
        <taxon>Ostracoda</taxon>
        <taxon>Podocopa</taxon>
        <taxon>Podocopida</taxon>
        <taxon>Cytherocopina</taxon>
        <taxon>Cytheroidea</taxon>
        <taxon>Cytherideidae</taxon>
        <taxon>Cyprideis</taxon>
    </lineage>
</organism>
<keyword evidence="6 14" id="KW-0732">Signal</keyword>
<feature type="transmembrane region" description="Helical" evidence="13">
    <location>
        <begin position="472"/>
        <end position="495"/>
    </location>
</feature>
<dbReference type="PROSITE" id="PS50011">
    <property type="entry name" value="PROTEIN_KINASE_DOM"/>
    <property type="match status" value="1"/>
</dbReference>
<dbReference type="SUPFAM" id="SSF50249">
    <property type="entry name" value="Nucleic acid-binding proteins"/>
    <property type="match status" value="1"/>
</dbReference>
<dbReference type="GO" id="GO:0016020">
    <property type="term" value="C:membrane"/>
    <property type="evidence" value="ECO:0007669"/>
    <property type="project" value="UniProtKB-SubCell"/>
</dbReference>
<dbReference type="GO" id="GO:0006412">
    <property type="term" value="P:translation"/>
    <property type="evidence" value="ECO:0007669"/>
    <property type="project" value="UniProtKB-KW"/>
</dbReference>
<dbReference type="AlphaFoldDB" id="A0A7R8W7X2"/>
<dbReference type="InterPro" id="IPR011009">
    <property type="entry name" value="Kinase-like_dom_sf"/>
</dbReference>
<keyword evidence="7" id="KW-0694">RNA-binding</keyword>
<dbReference type="Gene3D" id="1.10.510.10">
    <property type="entry name" value="Transferase(Phosphotransferase) domain 1"/>
    <property type="match status" value="1"/>
</dbReference>
<evidence type="ECO:0000256" key="9">
    <source>
        <dbReference type="ARBA" id="ARBA00022989"/>
    </source>
</evidence>
<feature type="chain" id="PRO_5043714238" evidence="14">
    <location>
        <begin position="31"/>
        <end position="1225"/>
    </location>
</feature>
<evidence type="ECO:0000256" key="7">
    <source>
        <dbReference type="ARBA" id="ARBA00022884"/>
    </source>
</evidence>
<evidence type="ECO:0000313" key="15">
    <source>
        <dbReference type="EMBL" id="CAD7225442.1"/>
    </source>
</evidence>
<dbReference type="SMART" id="SM00060">
    <property type="entry name" value="FN3"/>
    <property type="match status" value="2"/>
</dbReference>
<dbReference type="PANTHER" id="PTHR11586">
    <property type="entry name" value="TRNA-AMINOACYLATION COFACTOR ARC1 FAMILY MEMBER"/>
    <property type="match status" value="1"/>
</dbReference>
<dbReference type="CDD" id="cd00063">
    <property type="entry name" value="FN3"/>
    <property type="match status" value="1"/>
</dbReference>
<evidence type="ECO:0000256" key="6">
    <source>
        <dbReference type="ARBA" id="ARBA00022729"/>
    </source>
</evidence>
<evidence type="ECO:0000256" key="1">
    <source>
        <dbReference type="ARBA" id="ARBA00004479"/>
    </source>
</evidence>
<keyword evidence="5 13" id="KW-0812">Transmembrane</keyword>
<dbReference type="GO" id="GO:0005737">
    <property type="term" value="C:cytoplasm"/>
    <property type="evidence" value="ECO:0007669"/>
    <property type="project" value="UniProtKB-SubCell"/>
</dbReference>
<dbReference type="SUPFAM" id="SSF49265">
    <property type="entry name" value="Fibronectin type III"/>
    <property type="match status" value="1"/>
</dbReference>
<keyword evidence="4" id="KW-0820">tRNA-binding</keyword>
<dbReference type="InterPro" id="IPR057598">
    <property type="entry name" value="Fn3_PTPRU"/>
</dbReference>
<dbReference type="Pfam" id="PF00041">
    <property type="entry name" value="fn3"/>
    <property type="match status" value="1"/>
</dbReference>
<proteinExistence type="predicted"/>
<dbReference type="InterPro" id="IPR013783">
    <property type="entry name" value="Ig-like_fold"/>
</dbReference>
<evidence type="ECO:0000256" key="13">
    <source>
        <dbReference type="SAM" id="Phobius"/>
    </source>
</evidence>
<keyword evidence="8" id="KW-0648">Protein biosynthesis</keyword>
<keyword evidence="3" id="KW-0963">Cytoplasm</keyword>
<dbReference type="GO" id="GO:0005524">
    <property type="term" value="F:ATP binding"/>
    <property type="evidence" value="ECO:0007669"/>
    <property type="project" value="InterPro"/>
</dbReference>
<feature type="transmembrane region" description="Helical" evidence="13">
    <location>
        <begin position="798"/>
        <end position="817"/>
    </location>
</feature>
<evidence type="ECO:0000256" key="3">
    <source>
        <dbReference type="ARBA" id="ARBA00022490"/>
    </source>
</evidence>
<keyword evidence="11" id="KW-0325">Glycoprotein</keyword>
<dbReference type="InterPro" id="IPR003961">
    <property type="entry name" value="FN3_dom"/>
</dbReference>
<feature type="region of interest" description="Disordered" evidence="12">
    <location>
        <begin position="404"/>
        <end position="425"/>
    </location>
</feature>
<evidence type="ECO:0000256" key="8">
    <source>
        <dbReference type="ARBA" id="ARBA00022917"/>
    </source>
</evidence>
<evidence type="ECO:0000256" key="5">
    <source>
        <dbReference type="ARBA" id="ARBA00022692"/>
    </source>
</evidence>
<dbReference type="OrthoDB" id="9943809at2759"/>
<dbReference type="PROSITE" id="PS50886">
    <property type="entry name" value="TRBD"/>
    <property type="match status" value="1"/>
</dbReference>
<evidence type="ECO:0000256" key="14">
    <source>
        <dbReference type="SAM" id="SignalP"/>
    </source>
</evidence>
<accession>A0A7R8W7X2</accession>
<dbReference type="InterPro" id="IPR051270">
    <property type="entry name" value="Tyrosine-tRNA_ligase_regulator"/>
</dbReference>
<feature type="region of interest" description="Disordered" evidence="12">
    <location>
        <begin position="984"/>
        <end position="1061"/>
    </location>
</feature>
<dbReference type="GO" id="GO:0000049">
    <property type="term" value="F:tRNA binding"/>
    <property type="evidence" value="ECO:0007669"/>
    <property type="project" value="UniProtKB-UniRule"/>
</dbReference>
<dbReference type="PANTHER" id="PTHR11586:SF33">
    <property type="entry name" value="AMINOACYL TRNA SYNTHASE COMPLEX-INTERACTING MULTIFUNCTIONAL PROTEIN 1"/>
    <property type="match status" value="1"/>
</dbReference>
<keyword evidence="10 13" id="KW-0472">Membrane</keyword>
<dbReference type="InterPro" id="IPR001245">
    <property type="entry name" value="Ser-Thr/Tyr_kinase_cat_dom"/>
</dbReference>
<dbReference type="Gene3D" id="2.60.40.10">
    <property type="entry name" value="Immunoglobulins"/>
    <property type="match status" value="1"/>
</dbReference>
<dbReference type="Pfam" id="PF07714">
    <property type="entry name" value="PK_Tyr_Ser-Thr"/>
    <property type="match status" value="1"/>
</dbReference>
<dbReference type="SUPFAM" id="SSF56112">
    <property type="entry name" value="Protein kinase-like (PK-like)"/>
    <property type="match status" value="1"/>
</dbReference>
<name>A0A7R8W7X2_9CRUS</name>
<comment type="subcellular location">
    <subcellularLocation>
        <location evidence="2">Cytoplasm</location>
    </subcellularLocation>
    <subcellularLocation>
        <location evidence="1">Membrane</location>
        <topology evidence="1">Single-pass type I membrane protein</topology>
    </subcellularLocation>
</comment>
<dbReference type="PROSITE" id="PS51212">
    <property type="entry name" value="WSC"/>
    <property type="match status" value="1"/>
</dbReference>
<feature type="signal peptide" evidence="14">
    <location>
        <begin position="1"/>
        <end position="30"/>
    </location>
</feature>
<evidence type="ECO:0000256" key="2">
    <source>
        <dbReference type="ARBA" id="ARBA00004496"/>
    </source>
</evidence>
<dbReference type="SMART" id="SM00321">
    <property type="entry name" value="WSC"/>
    <property type="match status" value="1"/>
</dbReference>
<sequence length="1225" mass="135285">MNSVRLRFSSKLLLLIRLSLTPHFFLLTAADQYLEPAGCYLENTSTPDLNASVHINSAMTVKACVSRCKEMYYKVAGLQNGNFCSCGSSFGSFGPGECLIPCLGDNNEICGGSNANSIYFTGFNRPGPPGSLKSRDSSTAYLSVEWTSPPIPNGKIDKYKVNTSFVRSMALSPQLEPVETRLQRTPPSRDARDTRDHRLQMESITSFLSSCPRGSSLGVHIIPVFSYSGSLSKQEHEVTYQSSTTKADMLDSKPGTKYNVSVFAINEKGEAGVPISQLLWSRVGNPPEPEVPRILARSARTLTVALSPVEPTNGPLSAYHVVVIDESSPVVFQKEQLTDYAAAQEKGIPFWIAAEIQPGDLPPKFVVGNGQWYGRFFNAPLSRGRDYHVVLGTVSTLNGETRSTYPEATHEQHHHLGPLPAQGRDEGGELVNQESAVELRRRLREQERRRMETEQDVFLYGNEPSEFSSLTVVLLVAVVITGALLLFALAAFVVIRRYFGKRANLTRAALAAARRRRERGMASSSAENGFRRGSDDQELTVTHNSINDIDSVEHSYVSEAYLEEEDEFVTSSLVDQLRGIRKKVWNVPRHQLAIDQEKRGIQVPAAIHTIALKELNMAPGNGRHKLIRDLDTNIKAGSHLNIVQLFGITEEPKGDRKSFFWWLRQPIASYLPGFPPDILRVSVEYFPLVLKRFLLDCRAKDTHPVYAQKHQTVSSVPGSQLLGIAAGISRGMSHLVKLRILHRNLCAKSISLVDGSIPKIGGFAFTCIQPNGELPLDPTRWRAHEGLKYGRFNHASDVWAFGVLLWEIATLGATPYASVRSEEVSSRVERGLRLHQTRTIEDDLYQCLLSCWQVDSEERPTFESLTATLQNLAQDEYVNQLNFRLDPVFHYEPHIAELEVIQASAPESIEKMVGKPDPTSAEVEQRQEEINQEIDRVQKSIEETRQFLDMVEKLRALRAENVLLSQQVALKVKEARANFSVTFPRLDPVIPPPAETQSTRNSEKPEDISAVAPEPPSSVVNENAGKAAKKGKKGKGDGVGDVRVSGAKKGGGGSSAQSEPDIEVGRFDLRVGKIVQARRHPDADGLYVEEIDFGEDQLRTVVSGLVKFCSLEDLQNRMVIGLCNLKPSKMRGIQSAAMVMCASAHEEGKVEVLAPPPSAVPGDTVSVDGYTRKPDGTLKSKVLEAVMPHLSTNGERIACYKGVPWRVDGREGPILAETLGNTMIK</sequence>
<protein>
    <submittedName>
        <fullName evidence="15">Uncharacterized protein</fullName>
    </submittedName>
</protein>
<dbReference type="Pfam" id="PF23144">
    <property type="entry name" value="Fn3_PTPRU"/>
    <property type="match status" value="1"/>
</dbReference>
<dbReference type="InterPro" id="IPR002889">
    <property type="entry name" value="WSC_carb-bd"/>
</dbReference>
<evidence type="ECO:0000256" key="11">
    <source>
        <dbReference type="ARBA" id="ARBA00023180"/>
    </source>
</evidence>
<dbReference type="InterPro" id="IPR012340">
    <property type="entry name" value="NA-bd_OB-fold"/>
</dbReference>
<keyword evidence="9 13" id="KW-1133">Transmembrane helix</keyword>
<gene>
    <name evidence="15" type="ORF">CTOB1V02_LOCUS3383</name>
</gene>
<dbReference type="CDD" id="cd02799">
    <property type="entry name" value="tRNA_bind_EMAP-II_like"/>
    <property type="match status" value="1"/>
</dbReference>
<dbReference type="Pfam" id="PF01588">
    <property type="entry name" value="tRNA_bind"/>
    <property type="match status" value="1"/>
</dbReference>
<dbReference type="EMBL" id="OB660573">
    <property type="protein sequence ID" value="CAD7225442.1"/>
    <property type="molecule type" value="Genomic_DNA"/>
</dbReference>
<evidence type="ECO:0000256" key="10">
    <source>
        <dbReference type="ARBA" id="ARBA00023136"/>
    </source>
</evidence>